<dbReference type="PANTHER" id="PTHR34988">
    <property type="entry name" value="PROTEIN, PUTATIVE-RELATED"/>
    <property type="match status" value="1"/>
</dbReference>
<proteinExistence type="predicted"/>
<dbReference type="InterPro" id="IPR025707">
    <property type="entry name" value="DNA_bp_PD1"/>
</dbReference>
<evidence type="ECO:0000313" key="3">
    <source>
        <dbReference type="Proteomes" id="UP000070657"/>
    </source>
</evidence>
<dbReference type="SUPFAM" id="SSF117856">
    <property type="entry name" value="AF0104/ALDC/Ptd012-like"/>
    <property type="match status" value="1"/>
</dbReference>
<dbReference type="Gene3D" id="3.30.1330.80">
    <property type="entry name" value="Hypothetical protein, similar to alpha- acetolactate decarboxylase, domain 2"/>
    <property type="match status" value="1"/>
</dbReference>
<reference evidence="2 3" key="1">
    <citation type="journal article" date="2016" name="Sci. Rep.">
        <title>Metabolic traits of an uncultured archaeal lineage -MSBL1- from brine pools of the Red Sea.</title>
        <authorList>
            <person name="Mwirichia R."/>
            <person name="Alam I."/>
            <person name="Rashid M."/>
            <person name="Vinu M."/>
            <person name="Ba-Alawi W."/>
            <person name="Anthony Kamau A."/>
            <person name="Kamanda Ngugi D."/>
            <person name="Goker M."/>
            <person name="Klenk H.P."/>
            <person name="Bajic V."/>
            <person name="Stingl U."/>
        </authorList>
    </citation>
    <scope>NUCLEOTIDE SEQUENCE [LARGE SCALE GENOMIC DNA]</scope>
    <source>
        <strain evidence="2">SCGC-AAA259E22</strain>
    </source>
</reference>
<feature type="domain" description="PPC" evidence="1">
    <location>
        <begin position="6"/>
        <end position="142"/>
    </location>
</feature>
<dbReference type="Proteomes" id="UP000070657">
    <property type="component" value="Unassembled WGS sequence"/>
</dbReference>
<dbReference type="PIRSF" id="PIRSF016702">
    <property type="entry name" value="DNA_bp_PD1"/>
    <property type="match status" value="1"/>
</dbReference>
<dbReference type="EMBL" id="LHXP01000013">
    <property type="protein sequence ID" value="KXA93600.1"/>
    <property type="molecule type" value="Genomic_DNA"/>
</dbReference>
<dbReference type="PROSITE" id="PS51742">
    <property type="entry name" value="PPC"/>
    <property type="match status" value="1"/>
</dbReference>
<evidence type="ECO:0000259" key="1">
    <source>
        <dbReference type="PROSITE" id="PS51742"/>
    </source>
</evidence>
<gene>
    <name evidence="2" type="ORF">AKJ66_01585</name>
</gene>
<comment type="caution">
    <text evidence="2">The sequence shown here is derived from an EMBL/GenBank/DDBJ whole genome shotgun (WGS) entry which is preliminary data.</text>
</comment>
<dbReference type="AlphaFoldDB" id="A0A133UHK0"/>
<protein>
    <recommendedName>
        <fullName evidence="1">PPC domain-containing protein</fullName>
    </recommendedName>
</protein>
<dbReference type="Pfam" id="PF03479">
    <property type="entry name" value="PCC"/>
    <property type="match status" value="1"/>
</dbReference>
<dbReference type="InterPro" id="IPR005175">
    <property type="entry name" value="PPC_dom"/>
</dbReference>
<organism evidence="2 3">
    <name type="scientific">candidate division MSBL1 archaeon SCGC-AAA259E22</name>
    <dbReference type="NCBI Taxonomy" id="1698265"/>
    <lineage>
        <taxon>Archaea</taxon>
        <taxon>Methanobacteriati</taxon>
        <taxon>Methanobacteriota</taxon>
        <taxon>candidate division MSBL1</taxon>
    </lineage>
</organism>
<dbReference type="PANTHER" id="PTHR34988:SF1">
    <property type="entry name" value="DNA-BINDING PROTEIN"/>
    <property type="match status" value="1"/>
</dbReference>
<name>A0A133UHK0_9EURY</name>
<keyword evidence="3" id="KW-1185">Reference proteome</keyword>
<evidence type="ECO:0000313" key="2">
    <source>
        <dbReference type="EMBL" id="KXA93600.1"/>
    </source>
</evidence>
<accession>A0A133UHK0</accession>
<dbReference type="CDD" id="cd11378">
    <property type="entry name" value="DUF296"/>
    <property type="match status" value="1"/>
</dbReference>
<sequence>MSYAEFEPGRILIVRAEHDADLIQFITEIAKERDIESGFFTAMGALKRAELGFYDQETHKYQELTVDDHCEIASCVGNISILDGEPFVHVHAVLTYEDGEAIGGHLNEAQVFAAEVHIQEVKGPAMIRRHDDITDLSLWQFE</sequence>